<evidence type="ECO:0008006" key="4">
    <source>
        <dbReference type="Google" id="ProtNLM"/>
    </source>
</evidence>
<keyword evidence="2" id="KW-1133">Transmembrane helix</keyword>
<comment type="caution">
    <text evidence="3">The sequence shown here is derived from an EMBL/GenBank/DDBJ whole genome shotgun (WGS) entry which is preliminary data.</text>
</comment>
<protein>
    <recommendedName>
        <fullName evidence="4">Zinc-ribbon domain-containing protein</fullName>
    </recommendedName>
</protein>
<keyword evidence="2" id="KW-0812">Transmembrane</keyword>
<feature type="region of interest" description="Disordered" evidence="1">
    <location>
        <begin position="214"/>
        <end position="237"/>
    </location>
</feature>
<reference evidence="3" key="1">
    <citation type="submission" date="2019-08" db="EMBL/GenBank/DDBJ databases">
        <authorList>
            <person name="Kucharzyk K."/>
            <person name="Murdoch R.W."/>
            <person name="Higgins S."/>
            <person name="Loffler F."/>
        </authorList>
    </citation>
    <scope>NUCLEOTIDE SEQUENCE</scope>
</reference>
<sequence length="481" mass="51512">MCGRSINEQAKFCPFCGVSTAEDDNQTAPCTPPEAQDPFHNTPGMAGTYGAPPASYSAPRRKGMHPAALAGIIGGSALLLAALLFFGLRLFDGKGERAFLGTWSGTLQFRGEAWESANSALVYASGGGDLSCTLNVQGTGANGAELIVKEVPIPLDVEQEDHSLLFTGTLNGETLHMKGTIEKNGQITMKGEGNVIAGEKTVPFTLSFTQTAKKPPKLSGGGNANTLPLPPVVSTPGKETQQVNETVAPEEAASETVDLAAYLPGLWVSPPDVDFCASIYAFDGNGLLGGALAFSEGEETLDNWGTDRWTQDPYFWQEWKADGNTVTLLEGDQKTTLHIAVQDEETIRITYGEGDEQYPFYRMGEEPTLADYLIGTWVPDAAEEDGVYAALTFMPGGDAVLTGAEKEDSTASLENWGSSQWNILGKRNGSWHSEGNKVIVKMQSGDDEYTVTVDGPNHCVFAYGASWERAFSRVIEIYSSN</sequence>
<accession>A0A645C7F3</accession>
<proteinExistence type="predicted"/>
<evidence type="ECO:0000256" key="1">
    <source>
        <dbReference type="SAM" id="MobiDB-lite"/>
    </source>
</evidence>
<feature type="region of interest" description="Disordered" evidence="1">
    <location>
        <begin position="24"/>
        <end position="57"/>
    </location>
</feature>
<feature type="transmembrane region" description="Helical" evidence="2">
    <location>
        <begin position="67"/>
        <end position="88"/>
    </location>
</feature>
<keyword evidence="2" id="KW-0472">Membrane</keyword>
<gene>
    <name evidence="3" type="ORF">SDC9_120551</name>
</gene>
<dbReference type="AlphaFoldDB" id="A0A645C7F3"/>
<dbReference type="EMBL" id="VSSQ01025444">
    <property type="protein sequence ID" value="MPM73569.1"/>
    <property type="molecule type" value="Genomic_DNA"/>
</dbReference>
<organism evidence="3">
    <name type="scientific">bioreactor metagenome</name>
    <dbReference type="NCBI Taxonomy" id="1076179"/>
    <lineage>
        <taxon>unclassified sequences</taxon>
        <taxon>metagenomes</taxon>
        <taxon>ecological metagenomes</taxon>
    </lineage>
</organism>
<evidence type="ECO:0000256" key="2">
    <source>
        <dbReference type="SAM" id="Phobius"/>
    </source>
</evidence>
<name>A0A645C7F3_9ZZZZ</name>
<evidence type="ECO:0000313" key="3">
    <source>
        <dbReference type="EMBL" id="MPM73569.1"/>
    </source>
</evidence>